<sequence length="96" mass="10565">MCLLTYMNVNGIMALTLWDSGSTLTAMSLHFADVSRALVFNLIEPVTLQLGTVGSRSKINFGTMAQMELAGLTPLEYIDVVNIDCYDLLMGTLFMH</sequence>
<dbReference type="EMBL" id="KZ293686">
    <property type="protein sequence ID" value="PBK86159.1"/>
    <property type="molecule type" value="Genomic_DNA"/>
</dbReference>
<proteinExistence type="predicted"/>
<dbReference type="InParanoid" id="A0A2H3CSX6"/>
<dbReference type="InterPro" id="IPR021109">
    <property type="entry name" value="Peptidase_aspartic_dom_sf"/>
</dbReference>
<dbReference type="CDD" id="cd00303">
    <property type="entry name" value="retropepsin_like"/>
    <property type="match status" value="1"/>
</dbReference>
<dbReference type="Proteomes" id="UP000217790">
    <property type="component" value="Unassembled WGS sequence"/>
</dbReference>
<dbReference type="SUPFAM" id="SSF50630">
    <property type="entry name" value="Acid proteases"/>
    <property type="match status" value="1"/>
</dbReference>
<accession>A0A2H3CSX6</accession>
<evidence type="ECO:0000313" key="2">
    <source>
        <dbReference type="Proteomes" id="UP000217790"/>
    </source>
</evidence>
<dbReference type="Gene3D" id="2.40.70.10">
    <property type="entry name" value="Acid Proteases"/>
    <property type="match status" value="1"/>
</dbReference>
<gene>
    <name evidence="1" type="ORF">ARMGADRAFT_940950</name>
</gene>
<dbReference type="AlphaFoldDB" id="A0A2H3CSX6"/>
<reference evidence="2" key="1">
    <citation type="journal article" date="2017" name="Nat. Ecol. Evol.">
        <title>Genome expansion and lineage-specific genetic innovations in the forest pathogenic fungi Armillaria.</title>
        <authorList>
            <person name="Sipos G."/>
            <person name="Prasanna A.N."/>
            <person name="Walter M.C."/>
            <person name="O'Connor E."/>
            <person name="Balint B."/>
            <person name="Krizsan K."/>
            <person name="Kiss B."/>
            <person name="Hess J."/>
            <person name="Varga T."/>
            <person name="Slot J."/>
            <person name="Riley R."/>
            <person name="Boka B."/>
            <person name="Rigling D."/>
            <person name="Barry K."/>
            <person name="Lee J."/>
            <person name="Mihaltcheva S."/>
            <person name="LaButti K."/>
            <person name="Lipzen A."/>
            <person name="Waldron R."/>
            <person name="Moloney N.M."/>
            <person name="Sperisen C."/>
            <person name="Kredics L."/>
            <person name="Vagvoelgyi C."/>
            <person name="Patrignani A."/>
            <person name="Fitzpatrick D."/>
            <person name="Nagy I."/>
            <person name="Doyle S."/>
            <person name="Anderson J.B."/>
            <person name="Grigoriev I.V."/>
            <person name="Gueldener U."/>
            <person name="Muensterkoetter M."/>
            <person name="Nagy L.G."/>
        </authorList>
    </citation>
    <scope>NUCLEOTIDE SEQUENCE [LARGE SCALE GENOMIC DNA]</scope>
    <source>
        <strain evidence="2">Ar21-2</strain>
    </source>
</reference>
<organism evidence="1 2">
    <name type="scientific">Armillaria gallica</name>
    <name type="common">Bulbous honey fungus</name>
    <name type="synonym">Armillaria bulbosa</name>
    <dbReference type="NCBI Taxonomy" id="47427"/>
    <lineage>
        <taxon>Eukaryota</taxon>
        <taxon>Fungi</taxon>
        <taxon>Dikarya</taxon>
        <taxon>Basidiomycota</taxon>
        <taxon>Agaricomycotina</taxon>
        <taxon>Agaricomycetes</taxon>
        <taxon>Agaricomycetidae</taxon>
        <taxon>Agaricales</taxon>
        <taxon>Marasmiineae</taxon>
        <taxon>Physalacriaceae</taxon>
        <taxon>Armillaria</taxon>
    </lineage>
</organism>
<evidence type="ECO:0008006" key="3">
    <source>
        <dbReference type="Google" id="ProtNLM"/>
    </source>
</evidence>
<keyword evidence="2" id="KW-1185">Reference proteome</keyword>
<dbReference type="OrthoDB" id="2799149at2759"/>
<evidence type="ECO:0000313" key="1">
    <source>
        <dbReference type="EMBL" id="PBK86159.1"/>
    </source>
</evidence>
<name>A0A2H3CSX6_ARMGA</name>
<protein>
    <recommendedName>
        <fullName evidence="3">Peptidase A2 domain-containing protein</fullName>
    </recommendedName>
</protein>